<evidence type="ECO:0000256" key="7">
    <source>
        <dbReference type="ARBA" id="ARBA00023146"/>
    </source>
</evidence>
<proteinExistence type="inferred from homology"/>
<accession>A0A8J3MPC7</accession>
<dbReference type="InterPro" id="IPR009080">
    <property type="entry name" value="tRNAsynth_Ia_anticodon-bd"/>
</dbReference>
<dbReference type="GO" id="GO:0004814">
    <property type="term" value="F:arginine-tRNA ligase activity"/>
    <property type="evidence" value="ECO:0007669"/>
    <property type="project" value="UniProtKB-UniRule"/>
</dbReference>
<keyword evidence="2 9" id="KW-0963">Cytoplasm</keyword>
<evidence type="ECO:0000256" key="10">
    <source>
        <dbReference type="RuleBase" id="RU363038"/>
    </source>
</evidence>
<evidence type="ECO:0000256" key="3">
    <source>
        <dbReference type="ARBA" id="ARBA00022598"/>
    </source>
</evidence>
<dbReference type="InterPro" id="IPR001278">
    <property type="entry name" value="Arg-tRNA-ligase"/>
</dbReference>
<comment type="subcellular location">
    <subcellularLocation>
        <location evidence="9">Cytoplasm</location>
    </subcellularLocation>
</comment>
<feature type="domain" description="Arginyl tRNA synthetase N-terminal" evidence="12">
    <location>
        <begin position="5"/>
        <end position="89"/>
    </location>
</feature>
<dbReference type="InterPro" id="IPR001412">
    <property type="entry name" value="aa-tRNA-synth_I_CS"/>
</dbReference>
<dbReference type="PROSITE" id="PS00178">
    <property type="entry name" value="AA_TRNA_LIGASE_I"/>
    <property type="match status" value="1"/>
</dbReference>
<keyword evidence="5 9" id="KW-0067">ATP-binding</keyword>
<dbReference type="PANTHER" id="PTHR11956:SF5">
    <property type="entry name" value="ARGININE--TRNA LIGASE, CYTOPLASMIC"/>
    <property type="match status" value="1"/>
</dbReference>
<organism evidence="13 14">
    <name type="scientific">Candidatus Mesenet longicola</name>
    <dbReference type="NCBI Taxonomy" id="1892558"/>
    <lineage>
        <taxon>Bacteria</taxon>
        <taxon>Pseudomonadati</taxon>
        <taxon>Pseudomonadota</taxon>
        <taxon>Alphaproteobacteria</taxon>
        <taxon>Rickettsiales</taxon>
        <taxon>Anaplasmataceae</taxon>
        <taxon>Candidatus Mesenet</taxon>
    </lineage>
</organism>
<dbReference type="SMART" id="SM01016">
    <property type="entry name" value="Arg_tRNA_synt_N"/>
    <property type="match status" value="1"/>
</dbReference>
<dbReference type="AlphaFoldDB" id="A0A8J3MPC7"/>
<feature type="domain" description="DALR anticodon binding" evidence="11">
    <location>
        <begin position="443"/>
        <end position="566"/>
    </location>
</feature>
<dbReference type="SUPFAM" id="SSF47323">
    <property type="entry name" value="Anticodon-binding domain of a subclass of class I aminoacyl-tRNA synthetases"/>
    <property type="match status" value="1"/>
</dbReference>
<evidence type="ECO:0000313" key="13">
    <source>
        <dbReference type="EMBL" id="GHM59898.1"/>
    </source>
</evidence>
<keyword evidence="14" id="KW-1185">Reference proteome</keyword>
<dbReference type="InterPro" id="IPR035684">
    <property type="entry name" value="ArgRS_core"/>
</dbReference>
<dbReference type="InterPro" id="IPR014729">
    <property type="entry name" value="Rossmann-like_a/b/a_fold"/>
</dbReference>
<keyword evidence="6 9" id="KW-0648">Protein biosynthesis</keyword>
<reference evidence="13 14" key="1">
    <citation type="journal article" date="2021" name="Microb. Ecol.">
        <title>Candidatus Mesenet longicola: Novel Endosymbionts of Brontispa longissima that Induce Cytoplasmic Incompatibility.</title>
        <authorList>
            <person name="Takano S."/>
            <person name="Gotoh Y."/>
            <person name="Hayashi T."/>
        </authorList>
    </citation>
    <scope>NUCLEOTIDE SEQUENCE [LARGE SCALE GENOMIC DNA]</scope>
    <source>
        <strain evidence="13">L5</strain>
    </source>
</reference>
<dbReference type="GO" id="GO:0006420">
    <property type="term" value="P:arginyl-tRNA aminoacylation"/>
    <property type="evidence" value="ECO:0007669"/>
    <property type="project" value="UniProtKB-UniRule"/>
</dbReference>
<evidence type="ECO:0000256" key="1">
    <source>
        <dbReference type="ARBA" id="ARBA00005594"/>
    </source>
</evidence>
<evidence type="ECO:0000259" key="12">
    <source>
        <dbReference type="SMART" id="SM01016"/>
    </source>
</evidence>
<dbReference type="InterPro" id="IPR036695">
    <property type="entry name" value="Arg-tRNA-synth_N_sf"/>
</dbReference>
<comment type="caution">
    <text evidence="13">The sequence shown here is derived from an EMBL/GenBank/DDBJ whole genome shotgun (WGS) entry which is preliminary data.</text>
</comment>
<dbReference type="EC" id="6.1.1.19" evidence="9"/>
<dbReference type="SUPFAM" id="SSF52374">
    <property type="entry name" value="Nucleotidylyl transferase"/>
    <property type="match status" value="1"/>
</dbReference>
<evidence type="ECO:0000256" key="9">
    <source>
        <dbReference type="HAMAP-Rule" id="MF_00123"/>
    </source>
</evidence>
<keyword evidence="7 9" id="KW-0030">Aminoacyl-tRNA synthetase</keyword>
<sequence length="567" mass="64171">MDIFSRIRDLILQKIGEIKDYSYDAQSIVVEPPNNESHGDVYTNAALILGKIEKKNPMEVAKVLVDVLKPSDVIASIDIASPGFINMHLKQDVWLNVLREVNTLKTDFGNSNIGNNQKINIEFVSANPTGPLHIGHARGAVFGDVLARLLKKAGYDVTKEYYINDAGVQINQLMQSVYLRYKEALKESVNFDDIQYPGEYLKPVGEGLATKYGKELSVEQDFDKIKTYVLDYIIRLIKDDLNLLGVEHDVFTSEYELQKSGIVEKSIKILSDKGLIYHGCLDKPKGKEDPNWKPRKQMLFSSTKFGDDVDRPLQKEDGSWTYFATDIAYHSHKISREFNQMIVVLGTDHAGYTGRLKAIVAALSESKAKIEIKLYNLVKFLDDGKPVKMSKRRGNFLTVKDVVEEVGKDITRFIMLTRKNDVPLDFDFVKVKEQSKDNPVFYVQYAHARAHSLMRRAPKLLSKSEIDLSLLSSHEELLLIKTLAKWPQIVKSAAKACEPHKISFYLTEVAEKFHILWGYGSKNLNMKFIIDDNIALTSARIFLAQAVASVIASGLSIFNIEPLEEMR</sequence>
<evidence type="ECO:0000256" key="6">
    <source>
        <dbReference type="ARBA" id="ARBA00022917"/>
    </source>
</evidence>
<dbReference type="Gene3D" id="3.30.1360.70">
    <property type="entry name" value="Arginyl tRNA synthetase N-terminal domain"/>
    <property type="match status" value="1"/>
</dbReference>
<comment type="subunit">
    <text evidence="9">Monomer.</text>
</comment>
<dbReference type="PANTHER" id="PTHR11956">
    <property type="entry name" value="ARGINYL-TRNA SYNTHETASE"/>
    <property type="match status" value="1"/>
</dbReference>
<evidence type="ECO:0000256" key="8">
    <source>
        <dbReference type="ARBA" id="ARBA00049339"/>
    </source>
</evidence>
<evidence type="ECO:0000256" key="4">
    <source>
        <dbReference type="ARBA" id="ARBA00022741"/>
    </source>
</evidence>
<feature type="short sequence motif" description="'HIGH' region" evidence="9">
    <location>
        <begin position="126"/>
        <end position="136"/>
    </location>
</feature>
<dbReference type="SMART" id="SM00836">
    <property type="entry name" value="DALR_1"/>
    <property type="match status" value="1"/>
</dbReference>
<dbReference type="EMBL" id="BNGU01000045">
    <property type="protein sequence ID" value="GHM59898.1"/>
    <property type="molecule type" value="Genomic_DNA"/>
</dbReference>
<keyword evidence="3 9" id="KW-0436">Ligase</keyword>
<dbReference type="NCBIfam" id="TIGR00456">
    <property type="entry name" value="argS"/>
    <property type="match status" value="1"/>
</dbReference>
<evidence type="ECO:0000256" key="2">
    <source>
        <dbReference type="ARBA" id="ARBA00022490"/>
    </source>
</evidence>
<protein>
    <recommendedName>
        <fullName evidence="9">Arginine--tRNA ligase</fullName>
        <ecNumber evidence="9">6.1.1.19</ecNumber>
    </recommendedName>
    <alternativeName>
        <fullName evidence="9">Arginyl-tRNA synthetase</fullName>
        <shortName evidence="9">ArgRS</shortName>
    </alternativeName>
</protein>
<keyword evidence="4 9" id="KW-0547">Nucleotide-binding</keyword>
<dbReference type="Pfam" id="PF05746">
    <property type="entry name" value="DALR_1"/>
    <property type="match status" value="1"/>
</dbReference>
<dbReference type="CDD" id="cd00671">
    <property type="entry name" value="ArgRS_core"/>
    <property type="match status" value="1"/>
</dbReference>
<dbReference type="InterPro" id="IPR008909">
    <property type="entry name" value="DALR_anticod-bd"/>
</dbReference>
<evidence type="ECO:0000313" key="14">
    <source>
        <dbReference type="Proteomes" id="UP000637906"/>
    </source>
</evidence>
<dbReference type="Gene3D" id="3.40.50.620">
    <property type="entry name" value="HUPs"/>
    <property type="match status" value="1"/>
</dbReference>
<name>A0A8J3MPC7_9RICK</name>
<gene>
    <name evidence="9 13" type="primary">argS</name>
    <name evidence="13" type="ORF">sL5_08910</name>
</gene>
<comment type="catalytic activity">
    <reaction evidence="8 9">
        <text>tRNA(Arg) + L-arginine + ATP = L-arginyl-tRNA(Arg) + AMP + diphosphate</text>
        <dbReference type="Rhea" id="RHEA:20301"/>
        <dbReference type="Rhea" id="RHEA-COMP:9658"/>
        <dbReference type="Rhea" id="RHEA-COMP:9673"/>
        <dbReference type="ChEBI" id="CHEBI:30616"/>
        <dbReference type="ChEBI" id="CHEBI:32682"/>
        <dbReference type="ChEBI" id="CHEBI:33019"/>
        <dbReference type="ChEBI" id="CHEBI:78442"/>
        <dbReference type="ChEBI" id="CHEBI:78513"/>
        <dbReference type="ChEBI" id="CHEBI:456215"/>
        <dbReference type="EC" id="6.1.1.19"/>
    </reaction>
</comment>
<dbReference type="HAMAP" id="MF_00123">
    <property type="entry name" value="Arg_tRNA_synth"/>
    <property type="match status" value="1"/>
</dbReference>
<evidence type="ECO:0000259" key="11">
    <source>
        <dbReference type="SMART" id="SM00836"/>
    </source>
</evidence>
<dbReference type="Gene3D" id="1.10.730.10">
    <property type="entry name" value="Isoleucyl-tRNA Synthetase, Domain 1"/>
    <property type="match status" value="1"/>
</dbReference>
<dbReference type="Proteomes" id="UP000637906">
    <property type="component" value="Unassembled WGS sequence"/>
</dbReference>
<dbReference type="GO" id="GO:0005524">
    <property type="term" value="F:ATP binding"/>
    <property type="evidence" value="ECO:0007669"/>
    <property type="project" value="UniProtKB-UniRule"/>
</dbReference>
<comment type="similarity">
    <text evidence="1 9 10">Belongs to the class-I aminoacyl-tRNA synthetase family.</text>
</comment>
<evidence type="ECO:0000256" key="5">
    <source>
        <dbReference type="ARBA" id="ARBA00022840"/>
    </source>
</evidence>
<dbReference type="Pfam" id="PF03485">
    <property type="entry name" value="Arg_tRNA_synt_N"/>
    <property type="match status" value="1"/>
</dbReference>
<dbReference type="SUPFAM" id="SSF55190">
    <property type="entry name" value="Arginyl-tRNA synthetase (ArgRS), N-terminal 'additional' domain"/>
    <property type="match status" value="1"/>
</dbReference>
<dbReference type="Pfam" id="PF00750">
    <property type="entry name" value="tRNA-synt_1d"/>
    <property type="match status" value="2"/>
</dbReference>
<dbReference type="PRINTS" id="PR01038">
    <property type="entry name" value="TRNASYNTHARG"/>
</dbReference>
<dbReference type="InterPro" id="IPR005148">
    <property type="entry name" value="Arg-tRNA-synth_N"/>
</dbReference>
<dbReference type="GO" id="GO:0005737">
    <property type="term" value="C:cytoplasm"/>
    <property type="evidence" value="ECO:0007669"/>
    <property type="project" value="UniProtKB-SubCell"/>
</dbReference>